<name>A0A510NWW3_TALPI</name>
<proteinExistence type="predicted"/>
<organism evidence="2 3">
    <name type="scientific">Talaromyces pinophilus</name>
    <name type="common">Penicillium pinophilum</name>
    <dbReference type="NCBI Taxonomy" id="128442"/>
    <lineage>
        <taxon>Eukaryota</taxon>
        <taxon>Fungi</taxon>
        <taxon>Dikarya</taxon>
        <taxon>Ascomycota</taxon>
        <taxon>Pezizomycotina</taxon>
        <taxon>Eurotiomycetes</taxon>
        <taxon>Eurotiomycetidae</taxon>
        <taxon>Eurotiales</taxon>
        <taxon>Trichocomaceae</taxon>
        <taxon>Talaromyces</taxon>
        <taxon>Talaromyces sect. Talaromyces</taxon>
    </lineage>
</organism>
<reference evidence="3" key="1">
    <citation type="journal article" date="2015" name="Genome Announc.">
        <title>Draft genome sequence of Talaromyces cellulolyticus strain Y-94, a source of lignocellulosic biomass-degrading enzymes.</title>
        <authorList>
            <person name="Fujii T."/>
            <person name="Koike H."/>
            <person name="Sawayama S."/>
            <person name="Yano S."/>
            <person name="Inoue H."/>
        </authorList>
    </citation>
    <scope>NUCLEOTIDE SEQUENCE [LARGE SCALE GENOMIC DNA]</scope>
    <source>
        <strain evidence="3">Y-94</strain>
    </source>
</reference>
<feature type="compositionally biased region" description="Basic residues" evidence="1">
    <location>
        <begin position="45"/>
        <end position="61"/>
    </location>
</feature>
<protein>
    <submittedName>
        <fullName evidence="2">Uncharacterized protein</fullName>
    </submittedName>
</protein>
<feature type="compositionally biased region" description="Low complexity" evidence="1">
    <location>
        <begin position="282"/>
        <end position="293"/>
    </location>
</feature>
<dbReference type="Proteomes" id="UP000053095">
    <property type="component" value="Unassembled WGS sequence"/>
</dbReference>
<sequence length="338" mass="37386">MFENFSFPSPSSTAEGDDRLMLDCDSTTISPLSSRCPSPSSYLSRRSRPLSRPRSPYHRRPQQPPTSMPSNYEQFQRRISVSTLTEKLNAHTLDQNTTPVLAHAPYESPLSPISPTSFSFSVTKDSASSRGSVRTLLTPPGEYEDEGYDDQMAPGWEPYYPRHSPTSIPLEHDGFLDVPHHRFPREPSLRLQRQQMSRAQCNIDVVKLALLAEDFTRRGSESVGLSDDECHPSSLPPNTSPPSSLRRASIKPRGGSAASTAGNVRYRSRTSIDPGMVRRRSTSSAGTFASSTRIAKPRARELLSKKSEQTLRRKSLVCATLASAMYEPPTSRSSSPGQ</sequence>
<feature type="compositionally biased region" description="Basic and acidic residues" evidence="1">
    <location>
        <begin position="298"/>
        <end position="310"/>
    </location>
</feature>
<evidence type="ECO:0000313" key="2">
    <source>
        <dbReference type="EMBL" id="GAM36749.1"/>
    </source>
</evidence>
<feature type="compositionally biased region" description="Low complexity" evidence="1">
    <location>
        <begin position="30"/>
        <end position="44"/>
    </location>
</feature>
<dbReference type="AlphaFoldDB" id="A0A510NWW3"/>
<keyword evidence="3" id="KW-1185">Reference proteome</keyword>
<dbReference type="EMBL" id="DF933814">
    <property type="protein sequence ID" value="GAM36749.1"/>
    <property type="molecule type" value="Genomic_DNA"/>
</dbReference>
<feature type="region of interest" description="Disordered" evidence="1">
    <location>
        <begin position="221"/>
        <end position="310"/>
    </location>
</feature>
<gene>
    <name evidence="2" type="ORF">TCE0_018r06085</name>
</gene>
<feature type="region of interest" description="Disordered" evidence="1">
    <location>
        <begin position="24"/>
        <end position="72"/>
    </location>
</feature>
<accession>A0A510NWW3</accession>
<evidence type="ECO:0000313" key="3">
    <source>
        <dbReference type="Proteomes" id="UP000053095"/>
    </source>
</evidence>
<evidence type="ECO:0000256" key="1">
    <source>
        <dbReference type="SAM" id="MobiDB-lite"/>
    </source>
</evidence>